<dbReference type="PANTHER" id="PTHR30188:SF3">
    <property type="entry name" value="ABC TRANSPORTER PERMEASE"/>
    <property type="match status" value="1"/>
</dbReference>
<accession>A0A370GU56</accession>
<comment type="caution">
    <text evidence="1">Lacks conserved residue(s) required for the propagation of feature annotation.</text>
</comment>
<feature type="transmembrane region" description="Helical" evidence="1">
    <location>
        <begin position="166"/>
        <end position="185"/>
    </location>
</feature>
<dbReference type="NCBIfam" id="TIGR00056">
    <property type="entry name" value="MlaE family lipid ABC transporter permease subunit"/>
    <property type="match status" value="1"/>
</dbReference>
<reference evidence="2 3" key="1">
    <citation type="submission" date="2018-07" db="EMBL/GenBank/DDBJ databases">
        <title>Genomic Encyclopedia of Type Strains, Phase IV (KMG-IV): sequencing the most valuable type-strain genomes for metagenomic binning, comparative biology and taxonomic classification.</title>
        <authorList>
            <person name="Goeker M."/>
        </authorList>
    </citation>
    <scope>NUCLEOTIDE SEQUENCE [LARGE SCALE GENOMIC DNA]</scope>
    <source>
        <strain evidence="2 3">DSM 16500</strain>
    </source>
</reference>
<name>A0A370GU56_9COXI</name>
<comment type="subcellular location">
    <subcellularLocation>
        <location evidence="1">Cell inner membrane</location>
        <topology evidence="1">Multi-pass membrane protein</topology>
    </subcellularLocation>
</comment>
<sequence>MTSQDAIHYDPQTRQLLCRGNWDLASLLYLKVLLEKIAWPKEGELIIDGQGITKMDSAGAWLLNSWRNKLMQRGITLHFSHFSKAHEALLSLIEKELKEEKKPPALPYMGWVPRVGKYTIAQLDHLQDYLAFVGRLTMEWLRIVPKPRHWRWNEVAGVIYRTGYEALPIIALLSLMIGVVITYQMGLQLRNYGANVYIVDLLGLSVLREFGPLLTAIMVAGRTGSSFTAQIGIMKINQEIDALDTIGVTPGELLLLPRIVGLFIALPLLTIWSDIFGVIGGMIMSNNMLKITWYDFLQRFPRVIPLKSLLIGLGKAPVFALIIASVGCFQGMQVRGSADSVGQNTTKSVVLSIFFIIVADAIFSVIFSKLKL</sequence>
<dbReference type="Gene3D" id="3.30.750.24">
    <property type="entry name" value="STAS domain"/>
    <property type="match status" value="1"/>
</dbReference>
<keyword evidence="1" id="KW-0997">Cell inner membrane</keyword>
<dbReference type="GO" id="GO:0005548">
    <property type="term" value="F:phospholipid transporter activity"/>
    <property type="evidence" value="ECO:0007669"/>
    <property type="project" value="TreeGrafter"/>
</dbReference>
<protein>
    <submittedName>
        <fullName evidence="2">Phospholipid/cholesterol/gamma-HCH transport system permease protein</fullName>
    </submittedName>
</protein>
<organism evidence="2 3">
    <name type="scientific">Aquicella lusitana</name>
    <dbReference type="NCBI Taxonomy" id="254246"/>
    <lineage>
        <taxon>Bacteria</taxon>
        <taxon>Pseudomonadati</taxon>
        <taxon>Pseudomonadota</taxon>
        <taxon>Gammaproteobacteria</taxon>
        <taxon>Legionellales</taxon>
        <taxon>Coxiellaceae</taxon>
        <taxon>Aquicella</taxon>
    </lineage>
</organism>
<comment type="similarity">
    <text evidence="1">Belongs to the MlaE permease family.</text>
</comment>
<dbReference type="InterPro" id="IPR003453">
    <property type="entry name" value="ABC_MlaE_roteobac"/>
</dbReference>
<dbReference type="EMBL" id="QQAX01000006">
    <property type="protein sequence ID" value="RDI46084.1"/>
    <property type="molecule type" value="Genomic_DNA"/>
</dbReference>
<dbReference type="OrthoDB" id="9810518at2"/>
<keyword evidence="1" id="KW-0812">Transmembrane</keyword>
<feature type="transmembrane region" description="Helical" evidence="1">
    <location>
        <begin position="304"/>
        <end position="329"/>
    </location>
</feature>
<feature type="transmembrane region" description="Helical" evidence="1">
    <location>
        <begin position="349"/>
        <end position="367"/>
    </location>
</feature>
<dbReference type="InterPro" id="IPR036513">
    <property type="entry name" value="STAS_dom_sf"/>
</dbReference>
<dbReference type="GO" id="GO:0043190">
    <property type="term" value="C:ATP-binding cassette (ABC) transporter complex"/>
    <property type="evidence" value="ECO:0007669"/>
    <property type="project" value="InterPro"/>
</dbReference>
<dbReference type="Proteomes" id="UP000254720">
    <property type="component" value="Unassembled WGS sequence"/>
</dbReference>
<proteinExistence type="inferred from homology"/>
<dbReference type="PANTHER" id="PTHR30188">
    <property type="entry name" value="ABC TRANSPORTER PERMEASE PROTEIN-RELATED"/>
    <property type="match status" value="1"/>
</dbReference>
<gene>
    <name evidence="2" type="ORF">C8D86_10692</name>
</gene>
<keyword evidence="3" id="KW-1185">Reference proteome</keyword>
<keyword evidence="1" id="KW-1003">Cell membrane</keyword>
<evidence type="ECO:0000313" key="2">
    <source>
        <dbReference type="EMBL" id="RDI46084.1"/>
    </source>
</evidence>
<evidence type="ECO:0000256" key="1">
    <source>
        <dbReference type="RuleBase" id="RU362044"/>
    </source>
</evidence>
<dbReference type="AlphaFoldDB" id="A0A370GU56"/>
<comment type="caution">
    <text evidence="2">The sequence shown here is derived from an EMBL/GenBank/DDBJ whole genome shotgun (WGS) entry which is preliminary data.</text>
</comment>
<dbReference type="SUPFAM" id="SSF52091">
    <property type="entry name" value="SpoIIaa-like"/>
    <property type="match status" value="1"/>
</dbReference>
<evidence type="ECO:0000313" key="3">
    <source>
        <dbReference type="Proteomes" id="UP000254720"/>
    </source>
</evidence>
<dbReference type="Pfam" id="PF02405">
    <property type="entry name" value="MlaE"/>
    <property type="match status" value="1"/>
</dbReference>
<keyword evidence="1" id="KW-0472">Membrane</keyword>
<dbReference type="InterPro" id="IPR030802">
    <property type="entry name" value="Permease_MalE"/>
</dbReference>
<feature type="transmembrane region" description="Helical" evidence="1">
    <location>
        <begin position="259"/>
        <end position="283"/>
    </location>
</feature>
<dbReference type="RefSeq" id="WP_114833981.1">
    <property type="nucleotide sequence ID" value="NZ_LR699114.1"/>
</dbReference>
<keyword evidence="1" id="KW-1133">Transmembrane helix</keyword>